<proteinExistence type="predicted"/>
<feature type="compositionally biased region" description="Basic residues" evidence="1">
    <location>
        <begin position="67"/>
        <end position="77"/>
    </location>
</feature>
<feature type="region of interest" description="Disordered" evidence="1">
    <location>
        <begin position="44"/>
        <end position="82"/>
    </location>
</feature>
<comment type="caution">
    <text evidence="2">The sequence shown here is derived from an EMBL/GenBank/DDBJ whole genome shotgun (WGS) entry which is preliminary data.</text>
</comment>
<organism evidence="2 3">
    <name type="scientific">Intoshia linei</name>
    <dbReference type="NCBI Taxonomy" id="1819745"/>
    <lineage>
        <taxon>Eukaryota</taxon>
        <taxon>Metazoa</taxon>
        <taxon>Spiralia</taxon>
        <taxon>Lophotrochozoa</taxon>
        <taxon>Mesozoa</taxon>
        <taxon>Orthonectida</taxon>
        <taxon>Rhopaluridae</taxon>
        <taxon>Intoshia</taxon>
    </lineage>
</organism>
<gene>
    <name evidence="2" type="ORF">A3Q56_08670</name>
</gene>
<evidence type="ECO:0000256" key="1">
    <source>
        <dbReference type="SAM" id="MobiDB-lite"/>
    </source>
</evidence>
<name>A0A177ANL5_9BILA</name>
<evidence type="ECO:0000313" key="3">
    <source>
        <dbReference type="Proteomes" id="UP000078046"/>
    </source>
</evidence>
<keyword evidence="3" id="KW-1185">Reference proteome</keyword>
<dbReference type="EMBL" id="LWCA01002970">
    <property type="protein sequence ID" value="OAF63625.1"/>
    <property type="molecule type" value="Genomic_DNA"/>
</dbReference>
<accession>A0A177ANL5</accession>
<evidence type="ECO:0000313" key="2">
    <source>
        <dbReference type="EMBL" id="OAF63625.1"/>
    </source>
</evidence>
<protein>
    <submittedName>
        <fullName evidence="2">Uncharacterized protein</fullName>
    </submittedName>
</protein>
<dbReference type="InterPro" id="IPR010736">
    <property type="entry name" value="SHIPPO-rpt"/>
</dbReference>
<reference evidence="2 3" key="1">
    <citation type="submission" date="2016-04" db="EMBL/GenBank/DDBJ databases">
        <title>The genome of Intoshia linei affirms orthonectids as highly simplified spiralians.</title>
        <authorList>
            <person name="Mikhailov K.V."/>
            <person name="Slusarev G.S."/>
            <person name="Nikitin M.A."/>
            <person name="Logacheva M.D."/>
            <person name="Penin A."/>
            <person name="Aleoshin V."/>
            <person name="Panchin Y.V."/>
        </authorList>
    </citation>
    <scope>NUCLEOTIDE SEQUENCE [LARGE SCALE GENOMIC DNA]</scope>
    <source>
        <strain evidence="2">Intl2013</strain>
        <tissue evidence="2">Whole animal</tissue>
    </source>
</reference>
<dbReference type="OrthoDB" id="6148926at2759"/>
<dbReference type="Proteomes" id="UP000078046">
    <property type="component" value="Unassembled WGS sequence"/>
</dbReference>
<dbReference type="AlphaFoldDB" id="A0A177ANL5"/>
<dbReference type="Pfam" id="PF07004">
    <property type="entry name" value="SHIPPO-rpt"/>
    <property type="match status" value="2"/>
</dbReference>
<sequence length="191" mass="21993">MNQPAPNFYQNVYEDTKNKRYKINHQSSCFSSNTERMKQNIDANKILPGPGHYDTSLSYQQSQTHQSKAKPRNKHAEKKNNSFLSNEKRFSLIYDSKSNLTDVNLPAPNKYNIKNCDKSKNIISSKKKRFDINNNSNPPPNIYTFHPLHTNSVLKGTFNVTLNNPVIKELETIDESSEIEQNPMKQLLFGV</sequence>
<feature type="compositionally biased region" description="Polar residues" evidence="1">
    <location>
        <begin position="55"/>
        <end position="66"/>
    </location>
</feature>